<dbReference type="Proteomes" id="UP000623795">
    <property type="component" value="Unassembled WGS sequence"/>
</dbReference>
<sequence>MHNNPNRFFYPLITGLAGAFVLGACSNGNSQQAAGGPPPAPAVTVVSVRAEPVPQTMELPGRTAPYLIAELRPQVGGIVKQRMFAEGSEVKQGQVLYQIDPATYQAAYDSAKANLARAEANVQAARLKAERYAQLVGIEAVSKQANDDAAAELKQAQAEVASAKAAVDKAKIDLDFTRVTSPIAGRIGRSAVTPGALVTANQAAALATVQKLDPIYVDVTQSSAELLKMRRDLAEGRLQRVGGDAVPVKLVLEDGSLYGSQGKLEFSEITVDQGTGSVTLRAVFPNPKGELLPGMYVRARLAQGVNSDAILVPHGALSRDARGNATVMVVNGESKVESRIVTAAQSHGEAWVVTDGLAAGERVIVEGLQKVRPGAAVQAQEAGAAGAPAPAEAAAAAAK</sequence>
<dbReference type="InterPro" id="IPR058625">
    <property type="entry name" value="MdtA-like_BSH"/>
</dbReference>
<evidence type="ECO:0000259" key="7">
    <source>
        <dbReference type="Pfam" id="PF25967"/>
    </source>
</evidence>
<dbReference type="Pfam" id="PF25917">
    <property type="entry name" value="BSH_RND"/>
    <property type="match status" value="1"/>
</dbReference>
<feature type="domain" description="Multidrug resistance protein MdtA-like alpha-helical hairpin" evidence="4">
    <location>
        <begin position="108"/>
        <end position="177"/>
    </location>
</feature>
<dbReference type="PROSITE" id="PS51257">
    <property type="entry name" value="PROKAR_LIPOPROTEIN"/>
    <property type="match status" value="1"/>
</dbReference>
<keyword evidence="3" id="KW-0175">Coiled coil</keyword>
<gene>
    <name evidence="8" type="ORF">GPA22_21380</name>
</gene>
<name>A0ABX1Q3H3_9RHOO</name>
<dbReference type="Gene3D" id="1.10.287.470">
    <property type="entry name" value="Helix hairpin bin"/>
    <property type="match status" value="1"/>
</dbReference>
<dbReference type="InterPro" id="IPR058626">
    <property type="entry name" value="MdtA-like_b-barrel"/>
</dbReference>
<evidence type="ECO:0000256" key="2">
    <source>
        <dbReference type="ARBA" id="ARBA00009477"/>
    </source>
</evidence>
<comment type="subcellular location">
    <subcellularLocation>
        <location evidence="1">Cell envelope</location>
    </subcellularLocation>
</comment>
<dbReference type="Pfam" id="PF25967">
    <property type="entry name" value="RND-MFP_C"/>
    <property type="match status" value="1"/>
</dbReference>
<feature type="domain" description="Multidrug resistance protein MdtA-like C-terminal permuted SH3" evidence="7">
    <location>
        <begin position="308"/>
        <end position="370"/>
    </location>
</feature>
<feature type="domain" description="Multidrug resistance protein MdtA-like beta-barrel" evidence="6">
    <location>
        <begin position="214"/>
        <end position="304"/>
    </location>
</feature>
<dbReference type="Gene3D" id="2.40.50.100">
    <property type="match status" value="1"/>
</dbReference>
<dbReference type="InterPro" id="IPR058624">
    <property type="entry name" value="MdtA-like_HH"/>
</dbReference>
<dbReference type="NCBIfam" id="TIGR01730">
    <property type="entry name" value="RND_mfp"/>
    <property type="match status" value="1"/>
</dbReference>
<dbReference type="InterPro" id="IPR058627">
    <property type="entry name" value="MdtA-like_C"/>
</dbReference>
<dbReference type="PANTHER" id="PTHR30158:SF3">
    <property type="entry name" value="MULTIDRUG EFFLUX PUMP SUBUNIT ACRA-RELATED"/>
    <property type="match status" value="1"/>
</dbReference>
<dbReference type="SUPFAM" id="SSF111369">
    <property type="entry name" value="HlyD-like secretion proteins"/>
    <property type="match status" value="1"/>
</dbReference>
<keyword evidence="9" id="KW-1185">Reference proteome</keyword>
<dbReference type="Pfam" id="PF25944">
    <property type="entry name" value="Beta-barrel_RND"/>
    <property type="match status" value="1"/>
</dbReference>
<evidence type="ECO:0000256" key="1">
    <source>
        <dbReference type="ARBA" id="ARBA00004196"/>
    </source>
</evidence>
<accession>A0ABX1Q3H3</accession>
<evidence type="ECO:0000256" key="3">
    <source>
        <dbReference type="SAM" id="Coils"/>
    </source>
</evidence>
<feature type="domain" description="Multidrug resistance protein MdtA-like barrel-sandwich hybrid" evidence="5">
    <location>
        <begin position="68"/>
        <end position="210"/>
    </location>
</feature>
<protein>
    <submittedName>
        <fullName evidence="8">Efflux RND transporter periplasmic adaptor subunit</fullName>
    </submittedName>
</protein>
<evidence type="ECO:0000259" key="4">
    <source>
        <dbReference type="Pfam" id="PF25876"/>
    </source>
</evidence>
<dbReference type="RefSeq" id="WP_169258105.1">
    <property type="nucleotide sequence ID" value="NZ_WTVN01000057.1"/>
</dbReference>
<evidence type="ECO:0000313" key="8">
    <source>
        <dbReference type="EMBL" id="NMG46277.1"/>
    </source>
</evidence>
<feature type="coiled-coil region" evidence="3">
    <location>
        <begin position="108"/>
        <end position="173"/>
    </location>
</feature>
<dbReference type="EMBL" id="WTVN01000057">
    <property type="protein sequence ID" value="NMG46277.1"/>
    <property type="molecule type" value="Genomic_DNA"/>
</dbReference>
<reference evidence="8 9" key="1">
    <citation type="submission" date="2019-12" db="EMBL/GenBank/DDBJ databases">
        <title>Comparative genomics gives insights into the taxonomy of the Azoarcus-Aromatoleum group and reveals separate origins of nif in the plant-associated Azoarcus and non-plant-associated Aromatoleum sub-groups.</title>
        <authorList>
            <person name="Lafos M."/>
            <person name="Maluk M."/>
            <person name="Batista M."/>
            <person name="Junghare M."/>
            <person name="Carmona M."/>
            <person name="Faoro H."/>
            <person name="Cruz L.M."/>
            <person name="Battistoni F."/>
            <person name="De Souza E."/>
            <person name="Pedrosa F."/>
            <person name="Chen W.-M."/>
            <person name="Poole P.S."/>
            <person name="Dixon R.A."/>
            <person name="James E.K."/>
        </authorList>
    </citation>
    <scope>NUCLEOTIDE SEQUENCE [LARGE SCALE GENOMIC DNA]</scope>
    <source>
        <strain evidence="8 9">Td21</strain>
    </source>
</reference>
<dbReference type="Gene3D" id="2.40.420.20">
    <property type="match status" value="1"/>
</dbReference>
<dbReference type="Pfam" id="PF25876">
    <property type="entry name" value="HH_MFP_RND"/>
    <property type="match status" value="1"/>
</dbReference>
<dbReference type="PANTHER" id="PTHR30158">
    <property type="entry name" value="ACRA/E-RELATED COMPONENT OF DRUG EFFLUX TRANSPORTER"/>
    <property type="match status" value="1"/>
</dbReference>
<evidence type="ECO:0000259" key="5">
    <source>
        <dbReference type="Pfam" id="PF25917"/>
    </source>
</evidence>
<proteinExistence type="inferred from homology"/>
<dbReference type="Gene3D" id="2.40.30.170">
    <property type="match status" value="1"/>
</dbReference>
<comment type="similarity">
    <text evidence="2">Belongs to the membrane fusion protein (MFP) (TC 8.A.1) family.</text>
</comment>
<comment type="caution">
    <text evidence="8">The sequence shown here is derived from an EMBL/GenBank/DDBJ whole genome shotgun (WGS) entry which is preliminary data.</text>
</comment>
<organism evidence="8 9">
    <name type="scientific">Aromatoleum toluvorans</name>
    <dbReference type="NCBI Taxonomy" id="92002"/>
    <lineage>
        <taxon>Bacteria</taxon>
        <taxon>Pseudomonadati</taxon>
        <taxon>Pseudomonadota</taxon>
        <taxon>Betaproteobacteria</taxon>
        <taxon>Rhodocyclales</taxon>
        <taxon>Rhodocyclaceae</taxon>
        <taxon>Aromatoleum</taxon>
    </lineage>
</organism>
<evidence type="ECO:0000313" key="9">
    <source>
        <dbReference type="Proteomes" id="UP000623795"/>
    </source>
</evidence>
<dbReference type="InterPro" id="IPR006143">
    <property type="entry name" value="RND_pump_MFP"/>
</dbReference>
<evidence type="ECO:0000259" key="6">
    <source>
        <dbReference type="Pfam" id="PF25944"/>
    </source>
</evidence>